<dbReference type="WBParaSite" id="PS1159_v2.g13843.t1">
    <property type="protein sequence ID" value="PS1159_v2.g13843.t1"/>
    <property type="gene ID" value="PS1159_v2.g13843"/>
</dbReference>
<organism evidence="1 2">
    <name type="scientific">Panagrolaimus sp. PS1159</name>
    <dbReference type="NCBI Taxonomy" id="55785"/>
    <lineage>
        <taxon>Eukaryota</taxon>
        <taxon>Metazoa</taxon>
        <taxon>Ecdysozoa</taxon>
        <taxon>Nematoda</taxon>
        <taxon>Chromadorea</taxon>
        <taxon>Rhabditida</taxon>
        <taxon>Tylenchina</taxon>
        <taxon>Panagrolaimomorpha</taxon>
        <taxon>Panagrolaimoidea</taxon>
        <taxon>Panagrolaimidae</taxon>
        <taxon>Panagrolaimus</taxon>
    </lineage>
</organism>
<proteinExistence type="predicted"/>
<evidence type="ECO:0000313" key="2">
    <source>
        <dbReference type="WBParaSite" id="PS1159_v2.g13843.t1"/>
    </source>
</evidence>
<reference evidence="2" key="1">
    <citation type="submission" date="2022-11" db="UniProtKB">
        <authorList>
            <consortium name="WormBaseParasite"/>
        </authorList>
    </citation>
    <scope>IDENTIFICATION</scope>
</reference>
<evidence type="ECO:0000313" key="1">
    <source>
        <dbReference type="Proteomes" id="UP000887580"/>
    </source>
</evidence>
<name>A0AC35F4U2_9BILA</name>
<accession>A0AC35F4U2</accession>
<protein>
    <submittedName>
        <fullName evidence="2">Uncharacterized protein</fullName>
    </submittedName>
</protein>
<dbReference type="Proteomes" id="UP000887580">
    <property type="component" value="Unplaced"/>
</dbReference>
<sequence>MYNGNVKFLELWEQKISFDDLLFLSKEVQTLNFCESTVFYENGTIVPYEVIVANLPKLQNLHVDHSDASYDFSKTVIELLKIPHFKNLQRFSFQDLNDTFDIEKFFAYLKNFNQTRMNLKFFDSISEEYREKLQDIVDEILDGNPFRLYVPPFIVFVEQLRQNELYDKCEKYF</sequence>